<dbReference type="GO" id="GO:0005737">
    <property type="term" value="C:cytoplasm"/>
    <property type="evidence" value="ECO:0007669"/>
    <property type="project" value="TreeGrafter"/>
</dbReference>
<evidence type="ECO:0000259" key="10">
    <source>
        <dbReference type="PROSITE" id="PS50011"/>
    </source>
</evidence>
<evidence type="ECO:0000256" key="5">
    <source>
        <dbReference type="ARBA" id="ARBA00022777"/>
    </source>
</evidence>
<dbReference type="PROSITE" id="PS50011">
    <property type="entry name" value="PROTEIN_KINASE_DOM"/>
    <property type="match status" value="1"/>
</dbReference>
<dbReference type="Gene3D" id="1.10.510.10">
    <property type="entry name" value="Transferase(Phosphotransferase) domain 1"/>
    <property type="match status" value="1"/>
</dbReference>
<evidence type="ECO:0000256" key="4">
    <source>
        <dbReference type="ARBA" id="ARBA00022741"/>
    </source>
</evidence>
<dbReference type="InterPro" id="IPR000719">
    <property type="entry name" value="Prot_kinase_dom"/>
</dbReference>
<evidence type="ECO:0000256" key="7">
    <source>
        <dbReference type="ARBA" id="ARBA00047899"/>
    </source>
</evidence>
<organism evidence="11 12">
    <name type="scientific">Pythium oligandrum</name>
    <name type="common">Mycoparasitic fungus</name>
    <dbReference type="NCBI Taxonomy" id="41045"/>
    <lineage>
        <taxon>Eukaryota</taxon>
        <taxon>Sar</taxon>
        <taxon>Stramenopiles</taxon>
        <taxon>Oomycota</taxon>
        <taxon>Peronosporomycetes</taxon>
        <taxon>Pythiales</taxon>
        <taxon>Pythiaceae</taxon>
        <taxon>Pythium</taxon>
    </lineage>
</organism>
<evidence type="ECO:0000256" key="1">
    <source>
        <dbReference type="ARBA" id="ARBA00012513"/>
    </source>
</evidence>
<name>A0A8K1CQF1_PYTOL</name>
<feature type="region of interest" description="Disordered" evidence="9">
    <location>
        <begin position="361"/>
        <end position="412"/>
    </location>
</feature>
<dbReference type="OrthoDB" id="248923at2759"/>
<dbReference type="EC" id="2.7.11.1" evidence="1"/>
<evidence type="ECO:0000313" key="11">
    <source>
        <dbReference type="EMBL" id="TMW66762.1"/>
    </source>
</evidence>
<keyword evidence="12" id="KW-1185">Reference proteome</keyword>
<comment type="catalytic activity">
    <reaction evidence="8">
        <text>L-seryl-[protein] + ATP = O-phospho-L-seryl-[protein] + ADP + H(+)</text>
        <dbReference type="Rhea" id="RHEA:17989"/>
        <dbReference type="Rhea" id="RHEA-COMP:9863"/>
        <dbReference type="Rhea" id="RHEA-COMP:11604"/>
        <dbReference type="ChEBI" id="CHEBI:15378"/>
        <dbReference type="ChEBI" id="CHEBI:29999"/>
        <dbReference type="ChEBI" id="CHEBI:30616"/>
        <dbReference type="ChEBI" id="CHEBI:83421"/>
        <dbReference type="ChEBI" id="CHEBI:456216"/>
        <dbReference type="EC" id="2.7.11.1"/>
    </reaction>
</comment>
<dbReference type="EMBL" id="SPLM01000007">
    <property type="protein sequence ID" value="TMW66762.1"/>
    <property type="molecule type" value="Genomic_DNA"/>
</dbReference>
<protein>
    <recommendedName>
        <fullName evidence="1">non-specific serine/threonine protein kinase</fullName>
        <ecNumber evidence="1">2.7.11.1</ecNumber>
    </recommendedName>
</protein>
<dbReference type="InterPro" id="IPR052239">
    <property type="entry name" value="Ser/Thr-specific_kinases"/>
</dbReference>
<dbReference type="AlphaFoldDB" id="A0A8K1CQF1"/>
<dbReference type="Proteomes" id="UP000794436">
    <property type="component" value="Unassembled WGS sequence"/>
</dbReference>
<dbReference type="SMART" id="SM00220">
    <property type="entry name" value="S_TKc"/>
    <property type="match status" value="1"/>
</dbReference>
<comment type="catalytic activity">
    <reaction evidence="7">
        <text>L-threonyl-[protein] + ATP = O-phospho-L-threonyl-[protein] + ADP + H(+)</text>
        <dbReference type="Rhea" id="RHEA:46608"/>
        <dbReference type="Rhea" id="RHEA-COMP:11060"/>
        <dbReference type="Rhea" id="RHEA-COMP:11605"/>
        <dbReference type="ChEBI" id="CHEBI:15378"/>
        <dbReference type="ChEBI" id="CHEBI:30013"/>
        <dbReference type="ChEBI" id="CHEBI:30616"/>
        <dbReference type="ChEBI" id="CHEBI:61977"/>
        <dbReference type="ChEBI" id="CHEBI:456216"/>
        <dbReference type="EC" id="2.7.11.1"/>
    </reaction>
</comment>
<keyword evidence="4" id="KW-0547">Nucleotide-binding</keyword>
<proteinExistence type="predicted"/>
<keyword evidence="5" id="KW-0418">Kinase</keyword>
<evidence type="ECO:0000313" key="12">
    <source>
        <dbReference type="Proteomes" id="UP000794436"/>
    </source>
</evidence>
<dbReference type="InterPro" id="IPR011009">
    <property type="entry name" value="Kinase-like_dom_sf"/>
</dbReference>
<gene>
    <name evidence="11" type="ORF">Poli38472_014074</name>
</gene>
<evidence type="ECO:0000256" key="2">
    <source>
        <dbReference type="ARBA" id="ARBA00022527"/>
    </source>
</evidence>
<dbReference type="PROSITE" id="PS00108">
    <property type="entry name" value="PROTEIN_KINASE_ST"/>
    <property type="match status" value="1"/>
</dbReference>
<dbReference type="SUPFAM" id="SSF56112">
    <property type="entry name" value="Protein kinase-like (PK-like)"/>
    <property type="match status" value="1"/>
</dbReference>
<dbReference type="PANTHER" id="PTHR45998">
    <property type="entry name" value="SERINE/THREONINE-PROTEIN KINASE 16"/>
    <property type="match status" value="1"/>
</dbReference>
<evidence type="ECO:0000256" key="3">
    <source>
        <dbReference type="ARBA" id="ARBA00022679"/>
    </source>
</evidence>
<keyword evidence="3" id="KW-0808">Transferase</keyword>
<evidence type="ECO:0000256" key="6">
    <source>
        <dbReference type="ARBA" id="ARBA00022840"/>
    </source>
</evidence>
<dbReference type="GO" id="GO:0005524">
    <property type="term" value="F:ATP binding"/>
    <property type="evidence" value="ECO:0007669"/>
    <property type="project" value="UniProtKB-KW"/>
</dbReference>
<evidence type="ECO:0000256" key="8">
    <source>
        <dbReference type="ARBA" id="ARBA00048679"/>
    </source>
</evidence>
<dbReference type="Pfam" id="PF00069">
    <property type="entry name" value="Pkinase"/>
    <property type="match status" value="1"/>
</dbReference>
<keyword evidence="2" id="KW-0723">Serine/threonine-protein kinase</keyword>
<evidence type="ECO:0000256" key="9">
    <source>
        <dbReference type="SAM" id="MobiDB-lite"/>
    </source>
</evidence>
<feature type="compositionally biased region" description="Polar residues" evidence="9">
    <location>
        <begin position="361"/>
        <end position="388"/>
    </location>
</feature>
<dbReference type="GO" id="GO:0004674">
    <property type="term" value="F:protein serine/threonine kinase activity"/>
    <property type="evidence" value="ECO:0007669"/>
    <property type="project" value="UniProtKB-KW"/>
</dbReference>
<feature type="domain" description="Protein kinase" evidence="10">
    <location>
        <begin position="13"/>
        <end position="319"/>
    </location>
</feature>
<accession>A0A8K1CQF1</accession>
<comment type="caution">
    <text evidence="11">The sequence shown here is derived from an EMBL/GenBank/DDBJ whole genome shotgun (WGS) entry which is preliminary data.</text>
</comment>
<dbReference type="PANTHER" id="PTHR45998:SF2">
    <property type="entry name" value="SERINE_THREONINE-PROTEIN KINASE 16"/>
    <property type="match status" value="1"/>
</dbReference>
<dbReference type="InterPro" id="IPR008271">
    <property type="entry name" value="Ser/Thr_kinase_AS"/>
</dbReference>
<reference evidence="11" key="1">
    <citation type="submission" date="2019-03" db="EMBL/GenBank/DDBJ databases">
        <title>Long read genome sequence of the mycoparasitic Pythium oligandrum ATCC 38472 isolated from sugarbeet rhizosphere.</title>
        <authorList>
            <person name="Gaulin E."/>
        </authorList>
    </citation>
    <scope>NUCLEOTIDE SEQUENCE</scope>
    <source>
        <strain evidence="11">ATCC 38472_TT</strain>
    </source>
</reference>
<keyword evidence="6" id="KW-0067">ATP-binding</keyword>
<sequence>MGNTVVRVNGRAYENVGAIAEGGFASVYQVRRGDQRFALKWIRGVTEREHLERVLLEIQVQRKLQHPNSMRLIDAEVRLVNEEQKKNSVSSSRNDATRGFFSAGMARKEVLMVFPLYPSGTLQTWIDEAARAGRPAFSETECLQIFELIVEAVLELHARGYAHRDIKPGNILLTNDDRVEPILMDFGSVASVRVPIQTSQQALLLFEEAAQLSTAPYRAPELWEAFATAQFRGQVDGRTDVWSLGCLLYAMAFGPYSPFESATEGVMQLAIYNGNVRIPSGPRFGSFSPRFTAFIRSMLTPEYINRPSIQDVLHQVQTLQGRRRGSSVRLRAISSTRQLSLHKHPSSEGWADFSAFEGTSSESTQTMTRGLSSSNSWKVDSRRQSSVISPPHHMLSRTDSRKSASGLSIDTRRRTLSTKGKQLLADALTCTS</sequence>